<dbReference type="InterPro" id="IPR056823">
    <property type="entry name" value="TEN-like_YD-shell"/>
</dbReference>
<feature type="region of interest" description="Disordered" evidence="2">
    <location>
        <begin position="1346"/>
        <end position="1369"/>
    </location>
</feature>
<feature type="region of interest" description="Disordered" evidence="2">
    <location>
        <begin position="1235"/>
        <end position="1260"/>
    </location>
</feature>
<dbReference type="InterPro" id="IPR050708">
    <property type="entry name" value="T6SS_VgrG/RHS"/>
</dbReference>
<dbReference type="PANTHER" id="PTHR32305:SF15">
    <property type="entry name" value="PROTEIN RHSA-RELATED"/>
    <property type="match status" value="1"/>
</dbReference>
<dbReference type="Gene3D" id="2.180.10.10">
    <property type="entry name" value="RHS repeat-associated core"/>
    <property type="match status" value="2"/>
</dbReference>
<dbReference type="InterPro" id="IPR045351">
    <property type="entry name" value="DUF6531"/>
</dbReference>
<dbReference type="NCBIfam" id="TIGR01643">
    <property type="entry name" value="YD_repeat_2x"/>
    <property type="match status" value="6"/>
</dbReference>
<gene>
    <name evidence="5" type="ORF">G3I21_17830</name>
</gene>
<dbReference type="InterPro" id="IPR022385">
    <property type="entry name" value="Rhs_assc_core"/>
</dbReference>
<proteinExistence type="predicted"/>
<evidence type="ECO:0000259" key="4">
    <source>
        <dbReference type="Pfam" id="PF25023"/>
    </source>
</evidence>
<dbReference type="InterPro" id="IPR006530">
    <property type="entry name" value="YD"/>
</dbReference>
<name>A0A7K3QUH1_9ACTN</name>
<feature type="region of interest" description="Disordered" evidence="2">
    <location>
        <begin position="813"/>
        <end position="832"/>
    </location>
</feature>
<feature type="domain" description="Teneurin-like YD-shell" evidence="4">
    <location>
        <begin position="661"/>
        <end position="865"/>
    </location>
</feature>
<feature type="domain" description="Teneurin-like YD-shell" evidence="4">
    <location>
        <begin position="1100"/>
        <end position="1356"/>
    </location>
</feature>
<dbReference type="NCBIfam" id="TIGR03696">
    <property type="entry name" value="Rhs_assc_core"/>
    <property type="match status" value="1"/>
</dbReference>
<evidence type="ECO:0000256" key="1">
    <source>
        <dbReference type="ARBA" id="ARBA00022737"/>
    </source>
</evidence>
<accession>A0A7K3QUH1</accession>
<dbReference type="PANTHER" id="PTHR32305">
    <property type="match status" value="1"/>
</dbReference>
<feature type="domain" description="DUF6531" evidence="3">
    <location>
        <begin position="474"/>
        <end position="544"/>
    </location>
</feature>
<dbReference type="Pfam" id="PF05593">
    <property type="entry name" value="RHS_repeat"/>
    <property type="match status" value="4"/>
</dbReference>
<evidence type="ECO:0000313" key="6">
    <source>
        <dbReference type="Proteomes" id="UP000470520"/>
    </source>
</evidence>
<keyword evidence="1" id="KW-0677">Repeat</keyword>
<feature type="compositionally biased region" description="Polar residues" evidence="2">
    <location>
        <begin position="814"/>
        <end position="832"/>
    </location>
</feature>
<dbReference type="EMBL" id="JAAGMR010000206">
    <property type="protein sequence ID" value="NEB93526.1"/>
    <property type="molecule type" value="Genomic_DNA"/>
</dbReference>
<reference evidence="5 6" key="1">
    <citation type="submission" date="2020-01" db="EMBL/GenBank/DDBJ databases">
        <title>Insect and environment-associated Actinomycetes.</title>
        <authorList>
            <person name="Currrie C."/>
            <person name="Chevrette M."/>
            <person name="Carlson C."/>
            <person name="Stubbendieck R."/>
            <person name="Wendt-Pienkowski E."/>
        </authorList>
    </citation>
    <scope>NUCLEOTIDE SEQUENCE [LARGE SCALE GENOMIC DNA]</scope>
    <source>
        <strain evidence="5 6">SID7754</strain>
    </source>
</reference>
<evidence type="ECO:0000313" key="5">
    <source>
        <dbReference type="EMBL" id="NEB93526.1"/>
    </source>
</evidence>
<dbReference type="Proteomes" id="UP000470520">
    <property type="component" value="Unassembled WGS sequence"/>
</dbReference>
<dbReference type="InterPro" id="IPR031325">
    <property type="entry name" value="RHS_repeat"/>
</dbReference>
<dbReference type="Pfam" id="PF20148">
    <property type="entry name" value="DUF6531"/>
    <property type="match status" value="1"/>
</dbReference>
<evidence type="ECO:0000256" key="2">
    <source>
        <dbReference type="SAM" id="MobiDB-lite"/>
    </source>
</evidence>
<comment type="caution">
    <text evidence="5">The sequence shown here is derived from an EMBL/GenBank/DDBJ whole genome shotgun (WGS) entry which is preliminary data.</text>
</comment>
<sequence length="1443" mass="149068">MTKAGASKVSASAAFRASAQAQFSGEAVDVASETTATSTTKAEPDGTFTKTLSPLPVRVKRADGSWADVDATLVKSADGSFSPKVATSALVLSGGGSGPLAVLHESGRAVSVSWPTDLPAPSVSGATATYADVLPDVDLVVTANGQGGFSEVLVIKSAQAAANSALATLKLATETDGVSLTADAAGNLSATDATGNTVFHAPAPVMWDTPASSAQARTGLRAARAPEAADAGPESGAATAPVKVAVGGDGTLQLTPDAAMLASSKTHYPVYVDPSWQPVTESNPSFTYAQQAYPNTSHWNESGAKLGVGYQGWSSPTGIERAFYQFDIKNVLDTDIKSATLNATELYSSNNACTKYQVDVRSTAHISSATTWNQQPALYNESSSAQVGGANGAGCDGPVNFTADVTPAVATDGDGTLTLRLAGHSETDRLQFKRMSTNPTLSVNYAPTPHDQGNIPWEKYGAVRLDDSLVASPNLSNGDLVLNATDLDLSAVGQSLRLTRSASSFPMPTGALGSQWYASYERTLDTAASSKVTAYGPGGEALVFKQNSDGSYQNAAGYHASLTKNSDGTWTLTHTQSGSKDTYNASGNLTAVTDRNGDKISVAQTLASGAVTGFKATDTRSSRWLSLTRGADAQHVSATDNSGRTVSYVTSGAIASGTAKMTVTDVTGVSTVYAYDTSGRINQVTTPEGRVTKFGYDTQNRITSLQRVAPTGTDTWAYAYSATTRATAGTTKVTDPNAHTTTYTVDDSGQVTKVVDALTHTRSTSYDANHNQLTAVNAQGTGSQNTTTFGWDAGDNLTSAKLPTGATTALGAYSTHSGANLPSSLTTPSGKKTSYSYDTSGNLMSSQDTTAGVSNGAKLSYGYQGDSGVADCGGFDGQRCTATDANGNKTSYSYDGQGNLSKTTPPSPLGATTYTYDALGRPATVLDGRGVTTTYTYDNHDRVTKVATSGGSGNLTVGYTYDRDGNLLTQTDASGTLTFTYDGLGREATRTLADGAVYTQGYDPAGNLKTLTDPGGTTTYGYDAADHLTSLKDPAGASTTFTYDEDGNRTATKLPGGTTQSAQWDNADRPTQIKATTPTGTLFTYNYSYKLSDGTDTDQIQTRTDPGADKTISYAYDSQSRLSYAQENAGSTKNASWLFCYDKAGNLTAASGSASSCSASSGLTSYTYNAANQLTGMNGDTTGWSYDKNGNELSAAGQLPRTGETYNDFNQLTALTTDGSTSRYTYAGTDSSNRLSVDSTHIDQGPAGISTTTADGKSTGFVRDPAGTLIGMTSGGNPYYYVTDNQGAPSALVDNSGAKQGRWDYSPTGNARPGNTATVDQPFGYTGAYLDSSGLYKMGARYNDPTLGRFTQPDPSGQESNPYLYAAGDPTNNIDPTGLSFFGEVRKIGFASVGGAVGGFITGGIAGCIAGAEIGCLPSALLGAFGGAVGGAATKGYLEYEGQ</sequence>
<evidence type="ECO:0000259" key="3">
    <source>
        <dbReference type="Pfam" id="PF20148"/>
    </source>
</evidence>
<organism evidence="5 6">
    <name type="scientific">Streptomyces bauhiniae</name>
    <dbReference type="NCBI Taxonomy" id="2340725"/>
    <lineage>
        <taxon>Bacteria</taxon>
        <taxon>Bacillati</taxon>
        <taxon>Actinomycetota</taxon>
        <taxon>Actinomycetes</taxon>
        <taxon>Kitasatosporales</taxon>
        <taxon>Streptomycetaceae</taxon>
        <taxon>Streptomyces</taxon>
    </lineage>
</organism>
<protein>
    <submittedName>
        <fullName evidence="5">RHS repeat-associated core domain-containing protein</fullName>
    </submittedName>
</protein>
<dbReference type="Pfam" id="PF25023">
    <property type="entry name" value="TEN_YD-shell"/>
    <property type="match status" value="2"/>
</dbReference>